<proteinExistence type="predicted"/>
<protein>
    <submittedName>
        <fullName evidence="3">DnaJ-like protein DjlA</fullName>
    </submittedName>
</protein>
<dbReference type="AlphaFoldDB" id="A0A645I1C1"/>
<sequence>MSLLLRLLLKAAPLLLFLLLSRAVRDLFRSYQAGERAYDRPPHGGSGPGASAAGRNSRRDPYSVLGCSPSATDGEIKKRYRELLGKYHPDKFIGQDLDADFVDLASKKFQEIQEAYDAIRSRRGF</sequence>
<evidence type="ECO:0000256" key="1">
    <source>
        <dbReference type="SAM" id="MobiDB-lite"/>
    </source>
</evidence>
<accession>A0A645I1C1</accession>
<dbReference type="InterPro" id="IPR001623">
    <property type="entry name" value="DnaJ_domain"/>
</dbReference>
<comment type="caution">
    <text evidence="3">The sequence shown here is derived from an EMBL/GenBank/DDBJ whole genome shotgun (WGS) entry which is preliminary data.</text>
</comment>
<organism evidence="3">
    <name type="scientific">bioreactor metagenome</name>
    <dbReference type="NCBI Taxonomy" id="1076179"/>
    <lineage>
        <taxon>unclassified sequences</taxon>
        <taxon>metagenomes</taxon>
        <taxon>ecological metagenomes</taxon>
    </lineage>
</organism>
<dbReference type="PANTHER" id="PTHR24074">
    <property type="entry name" value="CO-CHAPERONE PROTEIN DJLA"/>
    <property type="match status" value="1"/>
</dbReference>
<dbReference type="Pfam" id="PF00226">
    <property type="entry name" value="DnaJ"/>
    <property type="match status" value="1"/>
</dbReference>
<dbReference type="Gene3D" id="1.10.287.110">
    <property type="entry name" value="DnaJ domain"/>
    <property type="match status" value="1"/>
</dbReference>
<dbReference type="InterPro" id="IPR050817">
    <property type="entry name" value="DjlA_DnaK_co-chaperone"/>
</dbReference>
<dbReference type="PROSITE" id="PS50076">
    <property type="entry name" value="DNAJ_2"/>
    <property type="match status" value="1"/>
</dbReference>
<dbReference type="InterPro" id="IPR036869">
    <property type="entry name" value="J_dom_sf"/>
</dbReference>
<dbReference type="EMBL" id="VSSQ01104639">
    <property type="protein sequence ID" value="MPN45048.1"/>
    <property type="molecule type" value="Genomic_DNA"/>
</dbReference>
<feature type="region of interest" description="Disordered" evidence="1">
    <location>
        <begin position="36"/>
        <end position="72"/>
    </location>
</feature>
<dbReference type="CDD" id="cd06257">
    <property type="entry name" value="DnaJ"/>
    <property type="match status" value="1"/>
</dbReference>
<evidence type="ECO:0000313" key="3">
    <source>
        <dbReference type="EMBL" id="MPN45048.1"/>
    </source>
</evidence>
<dbReference type="PRINTS" id="PR00625">
    <property type="entry name" value="JDOMAIN"/>
</dbReference>
<evidence type="ECO:0000259" key="2">
    <source>
        <dbReference type="PROSITE" id="PS50076"/>
    </source>
</evidence>
<feature type="domain" description="J" evidence="2">
    <location>
        <begin position="60"/>
        <end position="124"/>
    </location>
</feature>
<name>A0A645I1C1_9ZZZZ</name>
<gene>
    <name evidence="3" type="primary">djlA_15</name>
    <name evidence="3" type="ORF">SDC9_192615</name>
</gene>
<reference evidence="3" key="1">
    <citation type="submission" date="2019-08" db="EMBL/GenBank/DDBJ databases">
        <authorList>
            <person name="Kucharzyk K."/>
            <person name="Murdoch R.W."/>
            <person name="Higgins S."/>
            <person name="Loffler F."/>
        </authorList>
    </citation>
    <scope>NUCLEOTIDE SEQUENCE</scope>
</reference>
<dbReference type="SUPFAM" id="SSF46565">
    <property type="entry name" value="Chaperone J-domain"/>
    <property type="match status" value="1"/>
</dbReference>
<dbReference type="SMART" id="SM00271">
    <property type="entry name" value="DnaJ"/>
    <property type="match status" value="1"/>
</dbReference>